<evidence type="ECO:0000256" key="4">
    <source>
        <dbReference type="ARBA" id="ARBA00023316"/>
    </source>
</evidence>
<proteinExistence type="predicted"/>
<gene>
    <name evidence="6" type="ORF">GEU84_016805</name>
</gene>
<organism evidence="6 7">
    <name type="scientific">Fertoeibacter niger</name>
    <dbReference type="NCBI Taxonomy" id="2656921"/>
    <lineage>
        <taxon>Bacteria</taxon>
        <taxon>Pseudomonadati</taxon>
        <taxon>Pseudomonadota</taxon>
        <taxon>Alphaproteobacteria</taxon>
        <taxon>Rhodobacterales</taxon>
        <taxon>Paracoccaceae</taxon>
        <taxon>Fertoeibacter</taxon>
    </lineage>
</organism>
<dbReference type="EC" id="3.5.1.28" evidence="2"/>
<reference evidence="6" key="1">
    <citation type="submission" date="2020-05" db="EMBL/GenBank/DDBJ databases">
        <title>Fertoebacter nigrum gen. nov., sp. nov., a new member of the family Rhodobacteraceae.</title>
        <authorList>
            <person name="Szuroczki S."/>
            <person name="Abbaszade G."/>
            <person name="Buni D."/>
            <person name="Schumann P."/>
            <person name="Toth E."/>
        </authorList>
    </citation>
    <scope>NUCLEOTIDE SEQUENCE</scope>
    <source>
        <strain evidence="6">RG-N-1a</strain>
    </source>
</reference>
<evidence type="ECO:0000259" key="5">
    <source>
        <dbReference type="SMART" id="SM00644"/>
    </source>
</evidence>
<dbReference type="SMART" id="SM00644">
    <property type="entry name" value="Ami_2"/>
    <property type="match status" value="1"/>
</dbReference>
<evidence type="ECO:0000313" key="7">
    <source>
        <dbReference type="Proteomes" id="UP000484076"/>
    </source>
</evidence>
<dbReference type="GO" id="GO:0019867">
    <property type="term" value="C:outer membrane"/>
    <property type="evidence" value="ECO:0007669"/>
    <property type="project" value="TreeGrafter"/>
</dbReference>
<dbReference type="RefSeq" id="WP_152828232.1">
    <property type="nucleotide sequence ID" value="NZ_WHUT02000011.1"/>
</dbReference>
<feature type="domain" description="N-acetylmuramoyl-L-alanine amidase" evidence="5">
    <location>
        <begin position="4"/>
        <end position="137"/>
    </location>
</feature>
<dbReference type="PANTHER" id="PTHR30417">
    <property type="entry name" value="N-ACETYLMURAMOYL-L-ALANINE AMIDASE AMID"/>
    <property type="match status" value="1"/>
</dbReference>
<dbReference type="AlphaFoldDB" id="A0A8X8H2S0"/>
<dbReference type="InterPro" id="IPR002502">
    <property type="entry name" value="Amidase_domain"/>
</dbReference>
<dbReference type="InterPro" id="IPR036505">
    <property type="entry name" value="Amidase/PGRP_sf"/>
</dbReference>
<dbReference type="GO" id="GO:0071555">
    <property type="term" value="P:cell wall organization"/>
    <property type="evidence" value="ECO:0007669"/>
    <property type="project" value="UniProtKB-KW"/>
</dbReference>
<dbReference type="Gene3D" id="3.40.80.10">
    <property type="entry name" value="Peptidoglycan recognition protein-like"/>
    <property type="match status" value="1"/>
</dbReference>
<keyword evidence="7" id="KW-1185">Reference proteome</keyword>
<dbReference type="PANTHER" id="PTHR30417:SF1">
    <property type="entry name" value="N-ACETYLMURAMOYL-L-ALANINE AMIDASE AMID"/>
    <property type="match status" value="1"/>
</dbReference>
<dbReference type="Proteomes" id="UP000484076">
    <property type="component" value="Unassembled WGS sequence"/>
</dbReference>
<keyword evidence="3" id="KW-0378">Hydrolase</keyword>
<comment type="caution">
    <text evidence="6">The sequence shown here is derived from an EMBL/GenBank/DDBJ whole genome shotgun (WGS) entry which is preliminary data.</text>
</comment>
<sequence>MTRSPNCGPRRDGLRPSLIVIHYTAMASFDAARERLCDPAAEVSAHYLIAEHGEVLALVPEDLRAWHAGAGEWGGQGDVNSRSIGIELANNGRQPFAAPQMAALERLLADVMARRAIPPQGVIAHSDMAPARKTDPGPRFDWRRLALAGLAVWPRAADAGRPGDFAANARRFGYPAAEGAVLLSAFRLRFRPWARGPLDGVDAAMAADLAQRFAIDGAGAGA</sequence>
<comment type="catalytic activity">
    <reaction evidence="1">
        <text>Hydrolyzes the link between N-acetylmuramoyl residues and L-amino acid residues in certain cell-wall glycopeptides.</text>
        <dbReference type="EC" id="3.5.1.28"/>
    </reaction>
</comment>
<dbReference type="GO" id="GO:0009253">
    <property type="term" value="P:peptidoglycan catabolic process"/>
    <property type="evidence" value="ECO:0007669"/>
    <property type="project" value="InterPro"/>
</dbReference>
<accession>A0A8X8H2S0</accession>
<dbReference type="GO" id="GO:0009254">
    <property type="term" value="P:peptidoglycan turnover"/>
    <property type="evidence" value="ECO:0007669"/>
    <property type="project" value="TreeGrafter"/>
</dbReference>
<evidence type="ECO:0000256" key="1">
    <source>
        <dbReference type="ARBA" id="ARBA00001561"/>
    </source>
</evidence>
<protein>
    <recommendedName>
        <fullName evidence="2">N-acetylmuramoyl-L-alanine amidase</fullName>
        <ecNumber evidence="2">3.5.1.28</ecNumber>
    </recommendedName>
</protein>
<evidence type="ECO:0000256" key="3">
    <source>
        <dbReference type="ARBA" id="ARBA00022801"/>
    </source>
</evidence>
<dbReference type="EMBL" id="WHUT02000011">
    <property type="protein sequence ID" value="NUB46060.1"/>
    <property type="molecule type" value="Genomic_DNA"/>
</dbReference>
<keyword evidence="4" id="KW-0961">Cell wall biogenesis/degradation</keyword>
<dbReference type="InterPro" id="IPR051206">
    <property type="entry name" value="NAMLAA_amidase_2"/>
</dbReference>
<dbReference type="CDD" id="cd06583">
    <property type="entry name" value="PGRP"/>
    <property type="match status" value="1"/>
</dbReference>
<dbReference type="GO" id="GO:0008745">
    <property type="term" value="F:N-acetylmuramoyl-L-alanine amidase activity"/>
    <property type="evidence" value="ECO:0007669"/>
    <property type="project" value="UniProtKB-EC"/>
</dbReference>
<evidence type="ECO:0000256" key="2">
    <source>
        <dbReference type="ARBA" id="ARBA00011901"/>
    </source>
</evidence>
<dbReference type="Pfam" id="PF01510">
    <property type="entry name" value="Amidase_2"/>
    <property type="match status" value="1"/>
</dbReference>
<evidence type="ECO:0000313" key="6">
    <source>
        <dbReference type="EMBL" id="NUB46060.1"/>
    </source>
</evidence>
<dbReference type="SUPFAM" id="SSF55846">
    <property type="entry name" value="N-acetylmuramoyl-L-alanine amidase-like"/>
    <property type="match status" value="1"/>
</dbReference>
<name>A0A8X8H2S0_9RHOB</name>